<keyword evidence="3 6" id="KW-0812">Transmembrane</keyword>
<feature type="region of interest" description="Disordered" evidence="7">
    <location>
        <begin position="63"/>
        <end position="91"/>
    </location>
</feature>
<feature type="transmembrane region" description="Helical" evidence="6">
    <location>
        <begin position="193"/>
        <end position="215"/>
    </location>
</feature>
<dbReference type="GO" id="GO:1904257">
    <property type="term" value="P:zinc ion import into Golgi lumen"/>
    <property type="evidence" value="ECO:0007669"/>
    <property type="project" value="TreeGrafter"/>
</dbReference>
<dbReference type="Gene3D" id="1.20.1510.10">
    <property type="entry name" value="Cation efflux protein transmembrane domain"/>
    <property type="match status" value="1"/>
</dbReference>
<evidence type="ECO:0000313" key="9">
    <source>
        <dbReference type="EMBL" id="PMD58662.1"/>
    </source>
</evidence>
<dbReference type="STRING" id="1095630.A0A2J6T6L7"/>
<keyword evidence="10" id="KW-1185">Reference proteome</keyword>
<feature type="transmembrane region" description="Helical" evidence="6">
    <location>
        <begin position="221"/>
        <end position="239"/>
    </location>
</feature>
<dbReference type="GO" id="GO:0006882">
    <property type="term" value="P:intracellular zinc ion homeostasis"/>
    <property type="evidence" value="ECO:0007669"/>
    <property type="project" value="InterPro"/>
</dbReference>
<evidence type="ECO:0000256" key="4">
    <source>
        <dbReference type="ARBA" id="ARBA00022989"/>
    </source>
</evidence>
<dbReference type="Pfam" id="PF01545">
    <property type="entry name" value="Cation_efflux"/>
    <property type="match status" value="1"/>
</dbReference>
<keyword evidence="6" id="KW-0256">Endoplasmic reticulum</keyword>
<dbReference type="InterPro" id="IPR058533">
    <property type="entry name" value="Cation_efflux_TM"/>
</dbReference>
<evidence type="ECO:0000256" key="7">
    <source>
        <dbReference type="SAM" id="MobiDB-lite"/>
    </source>
</evidence>
<dbReference type="GO" id="GO:0005789">
    <property type="term" value="C:endoplasmic reticulum membrane"/>
    <property type="evidence" value="ECO:0007669"/>
    <property type="project" value="UniProtKB-SubCell"/>
</dbReference>
<feature type="domain" description="Cation efflux protein transmembrane" evidence="8">
    <location>
        <begin position="201"/>
        <end position="405"/>
    </location>
</feature>
<name>A0A2J6T6L7_9HELO</name>
<keyword evidence="4 6" id="KW-1133">Transmembrane helix</keyword>
<dbReference type="SUPFAM" id="SSF161111">
    <property type="entry name" value="Cation efflux protein transmembrane domain-like"/>
    <property type="match status" value="1"/>
</dbReference>
<evidence type="ECO:0000256" key="6">
    <source>
        <dbReference type="RuleBase" id="RU369017"/>
    </source>
</evidence>
<dbReference type="GO" id="GO:0031410">
    <property type="term" value="C:cytoplasmic vesicle"/>
    <property type="evidence" value="ECO:0007669"/>
    <property type="project" value="TreeGrafter"/>
</dbReference>
<feature type="transmembrane region" description="Helical" evidence="6">
    <location>
        <begin position="354"/>
        <end position="377"/>
    </location>
</feature>
<keyword evidence="2 6" id="KW-0813">Transport</keyword>
<feature type="region of interest" description="Disordered" evidence="7">
    <location>
        <begin position="1"/>
        <end position="37"/>
    </location>
</feature>
<dbReference type="InterPro" id="IPR045316">
    <property type="entry name" value="Msc2-like"/>
</dbReference>
<dbReference type="PANTHER" id="PTHR45755:SF5">
    <property type="entry name" value="ZINC TRANSPORTER"/>
    <property type="match status" value="1"/>
</dbReference>
<evidence type="ECO:0000313" key="10">
    <source>
        <dbReference type="Proteomes" id="UP000235371"/>
    </source>
</evidence>
<reference evidence="9 10" key="1">
    <citation type="submission" date="2016-04" db="EMBL/GenBank/DDBJ databases">
        <title>A degradative enzymes factory behind the ericoid mycorrhizal symbiosis.</title>
        <authorList>
            <consortium name="DOE Joint Genome Institute"/>
            <person name="Martino E."/>
            <person name="Morin E."/>
            <person name="Grelet G."/>
            <person name="Kuo A."/>
            <person name="Kohler A."/>
            <person name="Daghino S."/>
            <person name="Barry K."/>
            <person name="Choi C."/>
            <person name="Cichocki N."/>
            <person name="Clum A."/>
            <person name="Copeland A."/>
            <person name="Hainaut M."/>
            <person name="Haridas S."/>
            <person name="Labutti K."/>
            <person name="Lindquist E."/>
            <person name="Lipzen A."/>
            <person name="Khouja H.-R."/>
            <person name="Murat C."/>
            <person name="Ohm R."/>
            <person name="Olson A."/>
            <person name="Spatafora J."/>
            <person name="Veneault-Fourrey C."/>
            <person name="Henrissat B."/>
            <person name="Grigoriev I."/>
            <person name="Martin F."/>
            <person name="Perotto S."/>
        </authorList>
    </citation>
    <scope>NUCLEOTIDE SEQUENCE [LARGE SCALE GENOMIC DNA]</scope>
    <source>
        <strain evidence="9 10">E</strain>
    </source>
</reference>
<comment type="caution">
    <text evidence="6">Lacks conserved residue(s) required for the propagation of feature annotation.</text>
</comment>
<feature type="compositionally biased region" description="Pro residues" evidence="7">
    <location>
        <begin position="7"/>
        <end position="21"/>
    </location>
</feature>
<proteinExistence type="inferred from homology"/>
<gene>
    <name evidence="9" type="ORF">K444DRAFT_613545</name>
</gene>
<comment type="subcellular location">
    <subcellularLocation>
        <location evidence="6">Endoplasmic reticulum membrane</location>
        <topology evidence="6">Multi-pass membrane protein</topology>
    </subcellularLocation>
    <subcellularLocation>
        <location evidence="1">Membrane</location>
        <topology evidence="1">Multi-pass membrane protein</topology>
    </subcellularLocation>
</comment>
<sequence>MASSLPIPAPPRTPTPPTPIPEEPDEGLGIGGTGHTVRSTITFDSNALSPVMDTFPGRFGSMASPMPSSAGLSTPSLGSDGLMAPPPPPGGQRGPFNFQTQSIKDSPAMSNSVWDSNLFTSGDRIKLLNANTNEKNIGKRRGHRYKHSSVSTQHQIFTEPPPRAPLALPASLPIPTLKEAWTSRSKEQTRRMAWCACHALVAMYVLYSAAGSLALTALSHLIFFDAVSATICVAVDVLCNFEVWKRSSIRHPFGLQRAEVLAGFAMSVFLLFMGFDLISHNLKHMLEGLGGHEAHHPHSHQRVSPGSVDSAALLSIVATLTSAYGLKNHARIGKTMRFAYIASLPSILSNPSHFLTLSCSTIMLLLPLLTITLYIWLDRLLCTLIAISMFFLGVRLAIAQGLMLLMSYSGKGVGEVMYEVNKEPMILHIEEARFWQVHYGLCMANLKLRVRGDDVSLQKLRERLSYLIKNRLGGGYGKGASMKWEVTIQFTIER</sequence>
<dbReference type="AlphaFoldDB" id="A0A2J6T6L7"/>
<dbReference type="GO" id="GO:0005794">
    <property type="term" value="C:Golgi apparatus"/>
    <property type="evidence" value="ECO:0007669"/>
    <property type="project" value="TreeGrafter"/>
</dbReference>
<dbReference type="EMBL" id="KZ613817">
    <property type="protein sequence ID" value="PMD58662.1"/>
    <property type="molecule type" value="Genomic_DNA"/>
</dbReference>
<comment type="similarity">
    <text evidence="6">Belongs to the cation diffusion facilitator (CDF) transporter (TC 2.A.4) family. SLC30A subfamily.</text>
</comment>
<evidence type="ECO:0000256" key="1">
    <source>
        <dbReference type="ARBA" id="ARBA00004141"/>
    </source>
</evidence>
<accession>A0A2J6T6L7</accession>
<dbReference type="InterPro" id="IPR027469">
    <property type="entry name" value="Cation_efflux_TMD_sf"/>
</dbReference>
<evidence type="ECO:0000256" key="2">
    <source>
        <dbReference type="ARBA" id="ARBA00022448"/>
    </source>
</evidence>
<protein>
    <recommendedName>
        <fullName evidence="6">Zinc transporter</fullName>
    </recommendedName>
</protein>
<dbReference type="OrthoDB" id="5382797at2759"/>
<feature type="compositionally biased region" description="Polar residues" evidence="7">
    <location>
        <begin position="66"/>
        <end position="77"/>
    </location>
</feature>
<dbReference type="GeneID" id="36588448"/>
<evidence type="ECO:0000256" key="3">
    <source>
        <dbReference type="ARBA" id="ARBA00022692"/>
    </source>
</evidence>
<dbReference type="GO" id="GO:0005385">
    <property type="term" value="F:zinc ion transmembrane transporter activity"/>
    <property type="evidence" value="ECO:0007669"/>
    <property type="project" value="UniProtKB-UniRule"/>
</dbReference>
<evidence type="ECO:0000259" key="8">
    <source>
        <dbReference type="Pfam" id="PF01545"/>
    </source>
</evidence>
<dbReference type="InParanoid" id="A0A2J6T6L7"/>
<dbReference type="PANTHER" id="PTHR45755">
    <property type="match status" value="1"/>
</dbReference>
<keyword evidence="5 6" id="KW-0472">Membrane</keyword>
<feature type="transmembrane region" description="Helical" evidence="6">
    <location>
        <begin position="260"/>
        <end position="278"/>
    </location>
</feature>
<dbReference type="Proteomes" id="UP000235371">
    <property type="component" value="Unassembled WGS sequence"/>
</dbReference>
<comment type="function">
    <text evidence="6">Functions as a zinc transporter.</text>
</comment>
<evidence type="ECO:0000256" key="5">
    <source>
        <dbReference type="ARBA" id="ARBA00023136"/>
    </source>
</evidence>
<dbReference type="RefSeq" id="XP_024735566.1">
    <property type="nucleotide sequence ID" value="XM_024880371.1"/>
</dbReference>
<keyword evidence="6" id="KW-0406">Ion transport</keyword>
<feature type="transmembrane region" description="Helical" evidence="6">
    <location>
        <begin position="383"/>
        <end position="405"/>
    </location>
</feature>
<organism evidence="9 10">
    <name type="scientific">Hyaloscypha bicolor E</name>
    <dbReference type="NCBI Taxonomy" id="1095630"/>
    <lineage>
        <taxon>Eukaryota</taxon>
        <taxon>Fungi</taxon>
        <taxon>Dikarya</taxon>
        <taxon>Ascomycota</taxon>
        <taxon>Pezizomycotina</taxon>
        <taxon>Leotiomycetes</taxon>
        <taxon>Helotiales</taxon>
        <taxon>Hyaloscyphaceae</taxon>
        <taxon>Hyaloscypha</taxon>
        <taxon>Hyaloscypha bicolor</taxon>
    </lineage>
</organism>